<feature type="signal peptide" evidence="1">
    <location>
        <begin position="1"/>
        <end position="16"/>
    </location>
</feature>
<evidence type="ECO:0000313" key="2">
    <source>
        <dbReference type="EMBL" id="KAK1750389.1"/>
    </source>
</evidence>
<sequence length="212" mass="22276">MKYVALFALAARLAAAAPAADSVVNDPLVVPLATSPSSVRIHGISLLGSGCPAGTADVQIDETKTLMEVTFSEYIIQTGPDTKAADWRKNCKLTINLAFDEGFQFATLGTDMKGFAQIPSGAKGLCSNVFSFTGVSGQSSYSLNLPGPREGPFDLKADPDAVSWSPCGGTTSILNLNTQCNISPTQKQALIAVDTISGKLTVNVSISWRKCR</sequence>
<dbReference type="PANTHER" id="PTHR38847:SF1">
    <property type="entry name" value="PSEUDOURIDINE SYNTHASE RSUA_RLUA-LIKE DOMAIN-CONTAINING PROTEIN"/>
    <property type="match status" value="1"/>
</dbReference>
<dbReference type="AlphaFoldDB" id="A0AAJ0F6R0"/>
<gene>
    <name evidence="2" type="ORF">QBC47DRAFT_353354</name>
</gene>
<accession>A0AAJ0F6R0</accession>
<comment type="caution">
    <text evidence="2">The sequence shown here is derived from an EMBL/GenBank/DDBJ whole genome shotgun (WGS) entry which is preliminary data.</text>
</comment>
<organism evidence="2 3">
    <name type="scientific">Echria macrotheca</name>
    <dbReference type="NCBI Taxonomy" id="438768"/>
    <lineage>
        <taxon>Eukaryota</taxon>
        <taxon>Fungi</taxon>
        <taxon>Dikarya</taxon>
        <taxon>Ascomycota</taxon>
        <taxon>Pezizomycotina</taxon>
        <taxon>Sordariomycetes</taxon>
        <taxon>Sordariomycetidae</taxon>
        <taxon>Sordariales</taxon>
        <taxon>Schizotheciaceae</taxon>
        <taxon>Echria</taxon>
    </lineage>
</organism>
<feature type="chain" id="PRO_5042509319" description="Secreted protein" evidence="1">
    <location>
        <begin position="17"/>
        <end position="212"/>
    </location>
</feature>
<dbReference type="PANTHER" id="PTHR38847">
    <property type="match status" value="1"/>
</dbReference>
<evidence type="ECO:0000313" key="3">
    <source>
        <dbReference type="Proteomes" id="UP001239445"/>
    </source>
</evidence>
<reference evidence="2" key="1">
    <citation type="submission" date="2023-06" db="EMBL/GenBank/DDBJ databases">
        <title>Genome-scale phylogeny and comparative genomics of the fungal order Sordariales.</title>
        <authorList>
            <consortium name="Lawrence Berkeley National Laboratory"/>
            <person name="Hensen N."/>
            <person name="Bonometti L."/>
            <person name="Westerberg I."/>
            <person name="Brannstrom I.O."/>
            <person name="Guillou S."/>
            <person name="Cros-Aarteil S."/>
            <person name="Calhoun S."/>
            <person name="Haridas S."/>
            <person name="Kuo A."/>
            <person name="Mondo S."/>
            <person name="Pangilinan J."/>
            <person name="Riley R."/>
            <person name="Labutti K."/>
            <person name="Andreopoulos B."/>
            <person name="Lipzen A."/>
            <person name="Chen C."/>
            <person name="Yanf M."/>
            <person name="Daum C."/>
            <person name="Ng V."/>
            <person name="Clum A."/>
            <person name="Steindorff A."/>
            <person name="Ohm R."/>
            <person name="Martin F."/>
            <person name="Silar P."/>
            <person name="Natvig D."/>
            <person name="Lalanne C."/>
            <person name="Gautier V."/>
            <person name="Ament-Velasquez S.L."/>
            <person name="Kruys A."/>
            <person name="Hutchinson M.I."/>
            <person name="Powell A.J."/>
            <person name="Barry K."/>
            <person name="Miller A.N."/>
            <person name="Grigoriev I.V."/>
            <person name="Debuchy R."/>
            <person name="Gladieux P."/>
            <person name="Thoren M.H."/>
            <person name="Johannesson H."/>
        </authorList>
    </citation>
    <scope>NUCLEOTIDE SEQUENCE</scope>
    <source>
        <strain evidence="2">PSN4</strain>
    </source>
</reference>
<proteinExistence type="predicted"/>
<evidence type="ECO:0000256" key="1">
    <source>
        <dbReference type="SAM" id="SignalP"/>
    </source>
</evidence>
<name>A0AAJ0F6R0_9PEZI</name>
<evidence type="ECO:0008006" key="4">
    <source>
        <dbReference type="Google" id="ProtNLM"/>
    </source>
</evidence>
<keyword evidence="3" id="KW-1185">Reference proteome</keyword>
<keyword evidence="1" id="KW-0732">Signal</keyword>
<protein>
    <recommendedName>
        <fullName evidence="4">Secreted protein</fullName>
    </recommendedName>
</protein>
<dbReference type="EMBL" id="MU839847">
    <property type="protein sequence ID" value="KAK1750389.1"/>
    <property type="molecule type" value="Genomic_DNA"/>
</dbReference>
<dbReference type="InterPro" id="IPR025649">
    <property type="entry name" value="DUF4360"/>
</dbReference>
<dbReference type="Pfam" id="PF14273">
    <property type="entry name" value="DUF4360"/>
    <property type="match status" value="1"/>
</dbReference>
<dbReference type="Proteomes" id="UP001239445">
    <property type="component" value="Unassembled WGS sequence"/>
</dbReference>